<evidence type="ECO:0000256" key="3">
    <source>
        <dbReference type="ARBA" id="ARBA00022475"/>
    </source>
</evidence>
<dbReference type="GO" id="GO:0006508">
    <property type="term" value="P:proteolysis"/>
    <property type="evidence" value="ECO:0007669"/>
    <property type="project" value="InterPro"/>
</dbReference>
<dbReference type="SUPFAM" id="SSF90123">
    <property type="entry name" value="ABC transporter transmembrane region"/>
    <property type="match status" value="1"/>
</dbReference>
<evidence type="ECO:0000256" key="1">
    <source>
        <dbReference type="ARBA" id="ARBA00004651"/>
    </source>
</evidence>
<feature type="transmembrane region" description="Helical" evidence="10">
    <location>
        <begin position="211"/>
        <end position="235"/>
    </location>
</feature>
<keyword evidence="2" id="KW-0813">Transport</keyword>
<evidence type="ECO:0000256" key="5">
    <source>
        <dbReference type="ARBA" id="ARBA00022741"/>
    </source>
</evidence>
<dbReference type="GO" id="GO:0008233">
    <property type="term" value="F:peptidase activity"/>
    <property type="evidence" value="ECO:0007669"/>
    <property type="project" value="InterPro"/>
</dbReference>
<dbReference type="RefSeq" id="WP_153125672.1">
    <property type="nucleotide sequence ID" value="NZ_CP152352.1"/>
</dbReference>
<dbReference type="GO" id="GO:0016887">
    <property type="term" value="F:ATP hydrolysis activity"/>
    <property type="evidence" value="ECO:0007669"/>
    <property type="project" value="InterPro"/>
</dbReference>
<dbReference type="GO" id="GO:0005886">
    <property type="term" value="C:plasma membrane"/>
    <property type="evidence" value="ECO:0007669"/>
    <property type="project" value="UniProtKB-SubCell"/>
</dbReference>
<dbReference type="FunFam" id="3.40.50.300:FF:000221">
    <property type="entry name" value="Multidrug ABC transporter ATP-binding protein"/>
    <property type="match status" value="1"/>
</dbReference>
<feature type="transmembrane region" description="Helical" evidence="10">
    <location>
        <begin position="315"/>
        <end position="336"/>
    </location>
</feature>
<feature type="transmembrane region" description="Helical" evidence="10">
    <location>
        <begin position="288"/>
        <end position="309"/>
    </location>
</feature>
<dbReference type="Pfam" id="PF00005">
    <property type="entry name" value="ABC_tran"/>
    <property type="match status" value="1"/>
</dbReference>
<feature type="domain" description="ABC transmembrane type-1" evidence="12">
    <location>
        <begin position="180"/>
        <end position="460"/>
    </location>
</feature>
<keyword evidence="8 10" id="KW-1133">Transmembrane helix</keyword>
<dbReference type="GO" id="GO:0015421">
    <property type="term" value="F:ABC-type oligopeptide transporter activity"/>
    <property type="evidence" value="ECO:0007669"/>
    <property type="project" value="TreeGrafter"/>
</dbReference>
<evidence type="ECO:0000256" key="7">
    <source>
        <dbReference type="ARBA" id="ARBA00022840"/>
    </source>
</evidence>
<dbReference type="InterPro" id="IPR017871">
    <property type="entry name" value="ABC_transporter-like_CS"/>
</dbReference>
<dbReference type="CDD" id="cd02418">
    <property type="entry name" value="Peptidase_C39B"/>
    <property type="match status" value="1"/>
</dbReference>
<keyword evidence="6" id="KW-0378">Hydrolase</keyword>
<evidence type="ECO:0000256" key="10">
    <source>
        <dbReference type="SAM" id="Phobius"/>
    </source>
</evidence>
<dbReference type="Pfam" id="PF00664">
    <property type="entry name" value="ABC_membrane"/>
    <property type="match status" value="1"/>
</dbReference>
<dbReference type="InterPro" id="IPR027417">
    <property type="entry name" value="P-loop_NTPase"/>
</dbReference>
<proteinExistence type="predicted"/>
<evidence type="ECO:0000313" key="15">
    <source>
        <dbReference type="Proteomes" id="UP000480425"/>
    </source>
</evidence>
<keyword evidence="7" id="KW-0067">ATP-binding</keyword>
<dbReference type="OrthoDB" id="9760358at2"/>
<evidence type="ECO:0000259" key="12">
    <source>
        <dbReference type="PROSITE" id="PS50929"/>
    </source>
</evidence>
<evidence type="ECO:0000256" key="9">
    <source>
        <dbReference type="ARBA" id="ARBA00023136"/>
    </source>
</evidence>
<keyword evidence="4 10" id="KW-0812">Transmembrane</keyword>
<dbReference type="SUPFAM" id="SSF52540">
    <property type="entry name" value="P-loop containing nucleoside triphosphate hydrolases"/>
    <property type="match status" value="1"/>
</dbReference>
<name>A0A6G1U4H1_9BACT</name>
<gene>
    <name evidence="14" type="ORF">F7D73_14075</name>
</gene>
<dbReference type="Gene3D" id="1.20.1560.10">
    <property type="entry name" value="ABC transporter type 1, transmembrane domain"/>
    <property type="match status" value="1"/>
</dbReference>
<dbReference type="PANTHER" id="PTHR43394:SF1">
    <property type="entry name" value="ATP-BINDING CASSETTE SUB-FAMILY B MEMBER 10, MITOCHONDRIAL"/>
    <property type="match status" value="1"/>
</dbReference>
<evidence type="ECO:0000259" key="13">
    <source>
        <dbReference type="PROSITE" id="PS50990"/>
    </source>
</evidence>
<dbReference type="Gene3D" id="3.90.70.10">
    <property type="entry name" value="Cysteine proteinases"/>
    <property type="match status" value="1"/>
</dbReference>
<dbReference type="InterPro" id="IPR005074">
    <property type="entry name" value="Peptidase_C39"/>
</dbReference>
<feature type="transmembrane region" description="Helical" evidence="10">
    <location>
        <begin position="178"/>
        <end position="199"/>
    </location>
</feature>
<dbReference type="InterPro" id="IPR039421">
    <property type="entry name" value="Type_1_exporter"/>
</dbReference>
<dbReference type="Gene3D" id="3.40.50.300">
    <property type="entry name" value="P-loop containing nucleotide triphosphate hydrolases"/>
    <property type="match status" value="1"/>
</dbReference>
<comment type="caution">
    <text evidence="14">The sequence shown here is derived from an EMBL/GenBank/DDBJ whole genome shotgun (WGS) entry which is preliminary data.</text>
</comment>
<reference evidence="14 15" key="1">
    <citation type="submission" date="2019-09" db="EMBL/GenBank/DDBJ databases">
        <title>Distinct polysaccharide growth profiles of human intestinal Prevotella copri isolates.</title>
        <authorList>
            <person name="Fehlner-Peach H."/>
            <person name="Magnabosco C."/>
            <person name="Raghavan V."/>
            <person name="Scher J.U."/>
            <person name="Tett A."/>
            <person name="Cox L.M."/>
            <person name="Gottsegen C."/>
            <person name="Watters A."/>
            <person name="Wiltshire- Gordon J.D."/>
            <person name="Segata N."/>
            <person name="Bonneau R."/>
            <person name="Littman D.R."/>
        </authorList>
    </citation>
    <scope>NUCLEOTIDE SEQUENCE [LARGE SCALE GENOMIC DNA]</scope>
    <source>
        <strain evidence="15">iA622</strain>
    </source>
</reference>
<dbReference type="InterPro" id="IPR003439">
    <property type="entry name" value="ABC_transporter-like_ATP-bd"/>
</dbReference>
<feature type="transmembrane region" description="Helical" evidence="10">
    <location>
        <begin position="424"/>
        <end position="442"/>
    </location>
</feature>
<accession>A0A6G1U4H1</accession>
<evidence type="ECO:0000313" key="14">
    <source>
        <dbReference type="EMBL" id="MQN82045.1"/>
    </source>
</evidence>
<comment type="subcellular location">
    <subcellularLocation>
        <location evidence="1">Cell membrane</location>
        <topology evidence="1">Multi-pass membrane protein</topology>
    </subcellularLocation>
</comment>
<feature type="domain" description="ABC transporter" evidence="11">
    <location>
        <begin position="494"/>
        <end position="730"/>
    </location>
</feature>
<dbReference type="SMART" id="SM00382">
    <property type="entry name" value="AAA"/>
    <property type="match status" value="1"/>
</dbReference>
<evidence type="ECO:0000256" key="2">
    <source>
        <dbReference type="ARBA" id="ARBA00022448"/>
    </source>
</evidence>
<dbReference type="PROSITE" id="PS50893">
    <property type="entry name" value="ABC_TRANSPORTER_2"/>
    <property type="match status" value="1"/>
</dbReference>
<dbReference type="PROSITE" id="PS00211">
    <property type="entry name" value="ABC_TRANSPORTER_1"/>
    <property type="match status" value="1"/>
</dbReference>
<keyword evidence="9 10" id="KW-0472">Membrane</keyword>
<feature type="domain" description="Peptidase C39" evidence="13">
    <location>
        <begin position="10"/>
        <end position="135"/>
    </location>
</feature>
<dbReference type="AlphaFoldDB" id="A0A6G1U4H1"/>
<dbReference type="PROSITE" id="PS50990">
    <property type="entry name" value="PEPTIDASE_C39"/>
    <property type="match status" value="1"/>
</dbReference>
<protein>
    <submittedName>
        <fullName evidence="14">Peptidase domain-containing ABC transporter</fullName>
    </submittedName>
</protein>
<evidence type="ECO:0000259" key="11">
    <source>
        <dbReference type="PROSITE" id="PS50893"/>
    </source>
</evidence>
<dbReference type="InterPro" id="IPR036640">
    <property type="entry name" value="ABC1_TM_sf"/>
</dbReference>
<organism evidence="14 15">
    <name type="scientific">Segatella copri</name>
    <dbReference type="NCBI Taxonomy" id="165179"/>
    <lineage>
        <taxon>Bacteria</taxon>
        <taxon>Pseudomonadati</taxon>
        <taxon>Bacteroidota</taxon>
        <taxon>Bacteroidia</taxon>
        <taxon>Bacteroidales</taxon>
        <taxon>Prevotellaceae</taxon>
        <taxon>Segatella</taxon>
    </lineage>
</organism>
<dbReference type="PANTHER" id="PTHR43394">
    <property type="entry name" value="ATP-DEPENDENT PERMEASE MDL1, MITOCHONDRIAL"/>
    <property type="match status" value="1"/>
</dbReference>
<dbReference type="EMBL" id="VZCB01000098">
    <property type="protein sequence ID" value="MQN82045.1"/>
    <property type="molecule type" value="Genomic_DNA"/>
</dbReference>
<dbReference type="InterPro" id="IPR003593">
    <property type="entry name" value="AAA+_ATPase"/>
</dbReference>
<evidence type="ECO:0000256" key="6">
    <source>
        <dbReference type="ARBA" id="ARBA00022801"/>
    </source>
</evidence>
<dbReference type="PROSITE" id="PS50929">
    <property type="entry name" value="ABC_TM1F"/>
    <property type="match status" value="1"/>
</dbReference>
<dbReference type="GO" id="GO:0005524">
    <property type="term" value="F:ATP binding"/>
    <property type="evidence" value="ECO:0007669"/>
    <property type="project" value="UniProtKB-KW"/>
</dbReference>
<dbReference type="InterPro" id="IPR011527">
    <property type="entry name" value="ABC1_TM_dom"/>
</dbReference>
<dbReference type="Proteomes" id="UP000480425">
    <property type="component" value="Unassembled WGS sequence"/>
</dbReference>
<dbReference type="CDD" id="cd18571">
    <property type="entry name" value="ABC_6TM_peptidase_like"/>
    <property type="match status" value="1"/>
</dbReference>
<dbReference type="Pfam" id="PF03412">
    <property type="entry name" value="Peptidase_C39"/>
    <property type="match status" value="1"/>
</dbReference>
<evidence type="ECO:0000256" key="8">
    <source>
        <dbReference type="ARBA" id="ARBA00022989"/>
    </source>
</evidence>
<keyword evidence="5" id="KW-0547">Nucleotide-binding</keyword>
<sequence length="746" mass="85561">MYKSFPHYLQLDEMDCGSTSLRMIAKYYGKEYSAEMLRQHCHITRNGVSMLGISEAAEYLGFRTLGVRVTMEQLAHDASLPCILHWNQNHFVVCYKVRKDRRGRYRFYIADPASQKLCYTEEEFLRCWLSTKVQGQDCGMALLMVPGVNFGKRKEECENHKRNIKFFFKYLKPYQRQVGLLLLGMLLGSLLQLVFPFLTQALVDRGVNGKDLGFVTLILIAQLVLFVAQLSVNFIRGWILLHVNTRIDIALISDFLIKLMNMPLHFFDTKKMGDLLQRIDDHSRIKSFLMGNSLGFVFSLANFVVFSVVLGYYNLLVLGVFLLGNTLYILWVTFFLKYRRELDFKRFNQSATERNKMIQLIQGMQDIKLNNCERQKRWEWERVQMKLFRISMRGLKIGQFQQSGSVFFSQTTNILITFIAARNVIMGTMTLGMMMSLTYIIGQLSAPINDFISFIQAVQDAKLSLERLNEIHSQPDEDTDIKDKAAVLPADKTIRVEHVTFSYDGAERNYALYDVSLEIPESRVTAIVGESGSGKTTLIKLLQGFYLPSHGSIKIGGTDLCDINPHYWRSITGSVMQESFIFSDTIAHNIALDTDRLEMDRVHRAAIMANADGFVRKMPMGYYTRIGMEGSGVSQGQRQRILIARAIYKNPEYIFFDEATNALDTTNEAEIMHNLNAFYHGRTVVVVAHRLSTVKNADQILVMRQGRIVERGTHKELVAKNGYYYNLLKNQLENFNSTLPSMASRS</sequence>
<keyword evidence="3" id="KW-1003">Cell membrane</keyword>
<evidence type="ECO:0000256" key="4">
    <source>
        <dbReference type="ARBA" id="ARBA00022692"/>
    </source>
</evidence>